<reference evidence="3" key="1">
    <citation type="journal article" date="2009" name="PLoS Genet.">
        <title>Sequencing, mapping, and analysis of 27,455 maize full-length cDNAs.</title>
        <authorList>
            <person name="Soderlund C."/>
            <person name="Descour A."/>
            <person name="Kudrna D."/>
            <person name="Bomhoff M."/>
            <person name="Boyd L."/>
            <person name="Currie J."/>
            <person name="Angelova A."/>
            <person name="Collura K."/>
            <person name="Wissotski M."/>
            <person name="Ashley E."/>
            <person name="Morrow D."/>
            <person name="Fernandes J."/>
            <person name="Walbot V."/>
            <person name="Yu Y."/>
        </authorList>
    </citation>
    <scope>NUCLEOTIDE SEQUENCE</scope>
    <source>
        <strain evidence="3">B73</strain>
    </source>
</reference>
<accession>C0PKV8</accession>
<reference evidence="3" key="2">
    <citation type="submission" date="2012-06" db="EMBL/GenBank/DDBJ databases">
        <authorList>
            <person name="Yu Y."/>
            <person name="Currie J."/>
            <person name="Lomeli R."/>
            <person name="Angelova A."/>
            <person name="Collura K."/>
            <person name="Wissotski M."/>
            <person name="Campos D."/>
            <person name="Kudrna D."/>
            <person name="Golser W."/>
            <person name="Ashely E."/>
            <person name="Descour A."/>
            <person name="Fernandes J."/>
            <person name="Soderlund C."/>
            <person name="Walbot V."/>
        </authorList>
    </citation>
    <scope>NUCLEOTIDE SEQUENCE</scope>
    <source>
        <strain evidence="3">B73</strain>
    </source>
</reference>
<feature type="chain" id="PRO_5012677682" evidence="2">
    <location>
        <begin position="16"/>
        <end position="444"/>
    </location>
</feature>
<keyword evidence="2" id="KW-0732">Signal</keyword>
<feature type="signal peptide" evidence="2">
    <location>
        <begin position="1"/>
        <end position="15"/>
    </location>
</feature>
<dbReference type="EMBL" id="BT068927">
    <property type="protein sequence ID" value="ACN35824.1"/>
    <property type="molecule type" value="mRNA"/>
</dbReference>
<protein>
    <submittedName>
        <fullName evidence="3">Uncharacterized protein</fullName>
    </submittedName>
</protein>
<organism evidence="3">
    <name type="scientific">Zea mays</name>
    <name type="common">Maize</name>
    <dbReference type="NCBI Taxonomy" id="4577"/>
    <lineage>
        <taxon>Eukaryota</taxon>
        <taxon>Viridiplantae</taxon>
        <taxon>Streptophyta</taxon>
        <taxon>Embryophyta</taxon>
        <taxon>Tracheophyta</taxon>
        <taxon>Spermatophyta</taxon>
        <taxon>Magnoliopsida</taxon>
        <taxon>Liliopsida</taxon>
        <taxon>Poales</taxon>
        <taxon>Poaceae</taxon>
        <taxon>PACMAD clade</taxon>
        <taxon>Panicoideae</taxon>
        <taxon>Andropogonodae</taxon>
        <taxon>Andropogoneae</taxon>
        <taxon>Tripsacinae</taxon>
        <taxon>Zea</taxon>
    </lineage>
</organism>
<name>C0PKV8_MAIZE</name>
<evidence type="ECO:0000313" key="3">
    <source>
        <dbReference type="EMBL" id="ACN35824.1"/>
    </source>
</evidence>
<evidence type="ECO:0000256" key="1">
    <source>
        <dbReference type="SAM" id="MobiDB-lite"/>
    </source>
</evidence>
<sequence length="444" mass="47542">MLLLLLVLLRRRCRFLVPRVYEAAHPSECNIQRVQAHVGEAHPEPARLRAMARRARRDVELRLPQHPVPQAELAGDGGGLAEQPPHVHPHEQPGVAAEARHARAGQPGDDVVVPRPEALAVGADVGVREPGVREHGGERLLRLRRHEREAGHAARRGDHGVVVRVHDADAEPREAQVLGQAVHDVDALRDAGVAAGLDQLRHADQVRRREDRAGVYLVGDEVDVVAGHEVEHVLEGRPRHGGAQRVGRVGEQDGADARPRCLGLLVRRLERGGRDLEPVGAVAVHRHDVHPRPPPQVSVETRIVRSRDQQRVSRVGQDEREQLVSCRGAGGEHDAVGVKPGLAAPNLLHEVGHRLSEGLEAVVVLEQRVVPEAGDAGAGAAPARGLRVVPEVPLEEVEGHLVLGEAHLNDAAGVGDGVVGVLVVGFPPGEVGRVLAVEAGSGHL</sequence>
<evidence type="ECO:0000256" key="2">
    <source>
        <dbReference type="SAM" id="SignalP"/>
    </source>
</evidence>
<feature type="region of interest" description="Disordered" evidence="1">
    <location>
        <begin position="64"/>
        <end position="112"/>
    </location>
</feature>
<proteinExistence type="evidence at transcript level"/>
<dbReference type="AlphaFoldDB" id="C0PKV8"/>